<keyword evidence="4" id="KW-1185">Reference proteome</keyword>
<evidence type="ECO:0000256" key="1">
    <source>
        <dbReference type="SAM" id="Phobius"/>
    </source>
</evidence>
<name>A0ABV2RCR7_9CAUL</name>
<proteinExistence type="predicted"/>
<keyword evidence="2" id="KW-0732">Signal</keyword>
<reference evidence="3 4" key="1">
    <citation type="submission" date="2024-06" db="EMBL/GenBank/DDBJ databases">
        <title>Sorghum-associated microbial communities from plants grown in Nebraska, USA.</title>
        <authorList>
            <person name="Schachtman D."/>
        </authorList>
    </citation>
    <scope>NUCLEOTIDE SEQUENCE [LARGE SCALE GENOMIC DNA]</scope>
    <source>
        <strain evidence="3 4">2814</strain>
    </source>
</reference>
<feature type="transmembrane region" description="Helical" evidence="1">
    <location>
        <begin position="109"/>
        <end position="127"/>
    </location>
</feature>
<evidence type="ECO:0000256" key="2">
    <source>
        <dbReference type="SAM" id="SignalP"/>
    </source>
</evidence>
<keyword evidence="1" id="KW-0472">Membrane</keyword>
<evidence type="ECO:0000313" key="4">
    <source>
        <dbReference type="Proteomes" id="UP001549313"/>
    </source>
</evidence>
<evidence type="ECO:0008006" key="5">
    <source>
        <dbReference type="Google" id="ProtNLM"/>
    </source>
</evidence>
<gene>
    <name evidence="3" type="ORF">ABIE19_001705</name>
</gene>
<dbReference type="EMBL" id="JBEPTF010000002">
    <property type="protein sequence ID" value="MET4683775.1"/>
    <property type="molecule type" value="Genomic_DNA"/>
</dbReference>
<organism evidence="3 4">
    <name type="scientific">Brevundimonas faecalis</name>
    <dbReference type="NCBI Taxonomy" id="947378"/>
    <lineage>
        <taxon>Bacteria</taxon>
        <taxon>Pseudomonadati</taxon>
        <taxon>Pseudomonadota</taxon>
        <taxon>Alphaproteobacteria</taxon>
        <taxon>Caulobacterales</taxon>
        <taxon>Caulobacteraceae</taxon>
        <taxon>Brevundimonas</taxon>
    </lineage>
</organism>
<sequence length="253" mass="27177">MRAQTPSAVLLAAAVALTTLSGAPVQAQSNNYDLIGARASSADSELRNRGYVSGNGGEGRNNSRYVYWRRGDDCIQVLTRDGRVNSIVPAHINYCRGISDSSSSGNNTAAAVVAGVAIVGLAAAIAAHNRHHDDADRNHDDEYSRGYQAGLYGSDYDDRHETEGYHEGYLAGESEASNRRHANSRWVRGAPTAAQEACSRRADDFQNRPYGSSVPVGVRDLGRGEYELTMATGAYRSRCVVSASGEVRAMNPY</sequence>
<dbReference type="Proteomes" id="UP001549313">
    <property type="component" value="Unassembled WGS sequence"/>
</dbReference>
<keyword evidence="1" id="KW-1133">Transmembrane helix</keyword>
<protein>
    <recommendedName>
        <fullName evidence="5">17 kDa surface antigen</fullName>
    </recommendedName>
</protein>
<evidence type="ECO:0000313" key="3">
    <source>
        <dbReference type="EMBL" id="MET4683775.1"/>
    </source>
</evidence>
<dbReference type="RefSeq" id="WP_354088730.1">
    <property type="nucleotide sequence ID" value="NZ_JBEPTF010000002.1"/>
</dbReference>
<accession>A0ABV2RCR7</accession>
<feature type="chain" id="PRO_5046593223" description="17 kDa surface antigen" evidence="2">
    <location>
        <begin position="28"/>
        <end position="253"/>
    </location>
</feature>
<comment type="caution">
    <text evidence="3">The sequence shown here is derived from an EMBL/GenBank/DDBJ whole genome shotgun (WGS) entry which is preliminary data.</text>
</comment>
<feature type="signal peptide" evidence="2">
    <location>
        <begin position="1"/>
        <end position="27"/>
    </location>
</feature>
<keyword evidence="1" id="KW-0812">Transmembrane</keyword>